<comment type="similarity">
    <text evidence="3 14">Belongs to the peptidase M14 family.</text>
</comment>
<feature type="compositionally biased region" description="Pro residues" evidence="15">
    <location>
        <begin position="74"/>
        <end position="85"/>
    </location>
</feature>
<dbReference type="SUPFAM" id="SSF53187">
    <property type="entry name" value="Zn-dependent exopeptidases"/>
    <property type="match status" value="1"/>
</dbReference>
<comment type="cofactor">
    <cofactor evidence="1">
        <name>Zn(2+)</name>
        <dbReference type="ChEBI" id="CHEBI:29105"/>
    </cofactor>
</comment>
<keyword evidence="11" id="KW-0482">Metalloprotease</keyword>
<keyword evidence="19" id="KW-1185">Reference proteome</keyword>
<keyword evidence="6" id="KW-0645">Protease</keyword>
<dbReference type="PROSITE" id="PS01285">
    <property type="entry name" value="FA58C_1"/>
    <property type="match status" value="1"/>
</dbReference>
<reference evidence="18" key="3">
    <citation type="submission" date="2025-09" db="UniProtKB">
        <authorList>
            <consortium name="Ensembl"/>
        </authorList>
    </citation>
    <scope>IDENTIFICATION</scope>
</reference>
<dbReference type="PANTHER" id="PTHR11532:SF43">
    <property type="entry name" value="CARBOXYPEPTIDASE X1-RELATED"/>
    <property type="match status" value="1"/>
</dbReference>
<evidence type="ECO:0000256" key="7">
    <source>
        <dbReference type="ARBA" id="ARBA00022723"/>
    </source>
</evidence>
<evidence type="ECO:0000256" key="10">
    <source>
        <dbReference type="ARBA" id="ARBA00022833"/>
    </source>
</evidence>
<evidence type="ECO:0000313" key="19">
    <source>
        <dbReference type="Proteomes" id="UP000291020"/>
    </source>
</evidence>
<keyword evidence="12" id="KW-1015">Disulfide bond</keyword>
<evidence type="ECO:0000256" key="14">
    <source>
        <dbReference type="PROSITE-ProRule" id="PRU01379"/>
    </source>
</evidence>
<feature type="region of interest" description="Disordered" evidence="15">
    <location>
        <begin position="71"/>
        <end position="116"/>
    </location>
</feature>
<dbReference type="PROSITE" id="PS01286">
    <property type="entry name" value="FA58C_2"/>
    <property type="match status" value="1"/>
</dbReference>
<evidence type="ECO:0000256" key="8">
    <source>
        <dbReference type="ARBA" id="ARBA00022729"/>
    </source>
</evidence>
<dbReference type="InterPro" id="IPR000421">
    <property type="entry name" value="FA58C"/>
</dbReference>
<reference evidence="18" key="2">
    <citation type="submission" date="2025-08" db="UniProtKB">
        <authorList>
            <consortium name="Ensembl"/>
        </authorList>
    </citation>
    <scope>IDENTIFICATION</scope>
</reference>
<proteinExistence type="inferred from homology"/>
<dbReference type="SMART" id="SM00631">
    <property type="entry name" value="Zn_pept"/>
    <property type="match status" value="1"/>
</dbReference>
<keyword evidence="10" id="KW-0862">Zinc</keyword>
<dbReference type="GO" id="GO:0006508">
    <property type="term" value="P:proteolysis"/>
    <property type="evidence" value="ECO:0007669"/>
    <property type="project" value="UniProtKB-KW"/>
</dbReference>
<dbReference type="InterPro" id="IPR057246">
    <property type="entry name" value="CARBOXYPEPT_ZN_1"/>
</dbReference>
<evidence type="ECO:0000259" key="17">
    <source>
        <dbReference type="PROSITE" id="PS52035"/>
    </source>
</evidence>
<dbReference type="FunFam" id="3.40.630.10:FF:000007">
    <property type="entry name" value="Carboxypeptidase X (M14 family), member 1"/>
    <property type="match status" value="1"/>
</dbReference>
<dbReference type="PRINTS" id="PR00765">
    <property type="entry name" value="CRBOXYPTASEA"/>
</dbReference>
<dbReference type="CDD" id="cd11308">
    <property type="entry name" value="Peptidase_M14NE-CP-C_like"/>
    <property type="match status" value="1"/>
</dbReference>
<evidence type="ECO:0000256" key="11">
    <source>
        <dbReference type="ARBA" id="ARBA00023049"/>
    </source>
</evidence>
<dbReference type="FunFam" id="2.60.40.1120:FF:000009">
    <property type="entry name" value="adipocyte enhancer-binding protein 1"/>
    <property type="match status" value="1"/>
</dbReference>
<dbReference type="GO" id="GO:0004181">
    <property type="term" value="F:metallocarboxypeptidase activity"/>
    <property type="evidence" value="ECO:0007669"/>
    <property type="project" value="InterPro"/>
</dbReference>
<dbReference type="Gene3D" id="2.60.120.260">
    <property type="entry name" value="Galactose-binding domain-like"/>
    <property type="match status" value="1"/>
</dbReference>
<evidence type="ECO:0000256" key="9">
    <source>
        <dbReference type="ARBA" id="ARBA00022801"/>
    </source>
</evidence>
<dbReference type="Gene3D" id="2.60.40.1120">
    <property type="entry name" value="Carboxypeptidase-like, regulatory domain"/>
    <property type="match status" value="1"/>
</dbReference>
<dbReference type="Pfam" id="PF00754">
    <property type="entry name" value="F5_F8_type_C"/>
    <property type="match status" value="1"/>
</dbReference>
<dbReference type="PROSITE" id="PS50022">
    <property type="entry name" value="FA58C_3"/>
    <property type="match status" value="1"/>
</dbReference>
<evidence type="ECO:0000313" key="18">
    <source>
        <dbReference type="Ensembl" id="ENSGAGP00000007870.1"/>
    </source>
</evidence>
<dbReference type="InterPro" id="IPR000834">
    <property type="entry name" value="Peptidase_M14"/>
</dbReference>
<dbReference type="SUPFAM" id="SSF49464">
    <property type="entry name" value="Carboxypeptidase regulatory domain-like"/>
    <property type="match status" value="1"/>
</dbReference>
<dbReference type="GO" id="GO:0008270">
    <property type="term" value="F:zinc ion binding"/>
    <property type="evidence" value="ECO:0007669"/>
    <property type="project" value="InterPro"/>
</dbReference>
<feature type="region of interest" description="Disordered" evidence="15">
    <location>
        <begin position="149"/>
        <end position="209"/>
    </location>
</feature>
<keyword evidence="5" id="KW-0121">Carboxypeptidase</keyword>
<feature type="compositionally biased region" description="Pro residues" evidence="15">
    <location>
        <begin position="154"/>
        <end position="164"/>
    </location>
</feature>
<keyword evidence="4" id="KW-0964">Secreted</keyword>
<accession>A0A452H074</accession>
<evidence type="ECO:0000256" key="15">
    <source>
        <dbReference type="SAM" id="MobiDB-lite"/>
    </source>
</evidence>
<keyword evidence="9" id="KW-0378">Hydrolase</keyword>
<dbReference type="STRING" id="38772.ENSGAGP00000007870"/>
<comment type="subcellular location">
    <subcellularLocation>
        <location evidence="2">Secreted</location>
    </subcellularLocation>
</comment>
<name>A0A452H074_9SAUR</name>
<dbReference type="Pfam" id="PF00246">
    <property type="entry name" value="Peptidase_M14"/>
    <property type="match status" value="1"/>
</dbReference>
<feature type="compositionally biased region" description="Low complexity" evidence="15">
    <location>
        <begin position="165"/>
        <end position="177"/>
    </location>
</feature>
<dbReference type="PROSITE" id="PS52035">
    <property type="entry name" value="PEPTIDASE_M14"/>
    <property type="match status" value="1"/>
</dbReference>
<dbReference type="Proteomes" id="UP000291020">
    <property type="component" value="Unassembled WGS sequence"/>
</dbReference>
<evidence type="ECO:0000256" key="5">
    <source>
        <dbReference type="ARBA" id="ARBA00022645"/>
    </source>
</evidence>
<dbReference type="InterPro" id="IPR050753">
    <property type="entry name" value="Peptidase_M14_domain"/>
</dbReference>
<dbReference type="SMART" id="SM00231">
    <property type="entry name" value="FA58C"/>
    <property type="match status" value="1"/>
</dbReference>
<evidence type="ECO:0000256" key="2">
    <source>
        <dbReference type="ARBA" id="ARBA00004613"/>
    </source>
</evidence>
<evidence type="ECO:0000256" key="4">
    <source>
        <dbReference type="ARBA" id="ARBA00022525"/>
    </source>
</evidence>
<dbReference type="InterPro" id="IPR008979">
    <property type="entry name" value="Galactose-bd-like_sf"/>
</dbReference>
<dbReference type="PANTHER" id="PTHR11532">
    <property type="entry name" value="PROTEASE M14 CARBOXYPEPTIDASE"/>
    <property type="match status" value="1"/>
</dbReference>
<evidence type="ECO:0000256" key="6">
    <source>
        <dbReference type="ARBA" id="ARBA00022670"/>
    </source>
</evidence>
<feature type="domain" description="F5/8 type C" evidence="16">
    <location>
        <begin position="201"/>
        <end position="360"/>
    </location>
</feature>
<dbReference type="Ensembl" id="ENSGAGT00000009071.1">
    <property type="protein sequence ID" value="ENSGAGP00000007870.1"/>
    <property type="gene ID" value="ENSGAGG00000006167.1"/>
</dbReference>
<dbReference type="GO" id="GO:0005615">
    <property type="term" value="C:extracellular space"/>
    <property type="evidence" value="ECO:0007669"/>
    <property type="project" value="TreeGrafter"/>
</dbReference>
<evidence type="ECO:0000256" key="13">
    <source>
        <dbReference type="ARBA" id="ARBA00023180"/>
    </source>
</evidence>
<dbReference type="PROSITE" id="PS00133">
    <property type="entry name" value="CARBOXYPEPT_ZN_2"/>
    <property type="match status" value="1"/>
</dbReference>
<sequence>MWLLGSVRCPTPKHQLCSSHWPRATINGSCGGGTCRQGSAQSCLAAPPCRSRRGTCRCFWELLEVSVAQSLHPKPSPKSQPPTPAQSPSHPSNPLIPARSPLLYPKSLIPSPTPEPAPPAPVLIPLLPLNPSVPAQNPLFHPKLLIPSLTQEPKPQPMPSPPTPTLALIPLPLSEPLNPNPEPRPPPQTSHPWPHPRAHSPKCPPLGLESLRVSDSQLRASTSKRYGLGAHRGRLNIQSGIHDGDFYDGGWCAGHEDRDQWLEIDARRPTRFTGVITQGLNSIWTYDWVTSYKVQFSNDTHTWQPGRNGTEEVVFLGNKDPEMPVLNALPTPVVARYIRINPQTWFENGTICLRAEILGCPLPDPNNIYSWENEPMPTDKLDFRHHNYKEMRKLMKEVNEECPNITRVYSIGKSYLGLKMYVMEISDNPGQHELGEPEFRYVAGMHGNEVLGRELLLNLMQYLCGEYTRGNPRVVRLVSETRIHLLPSMNPDGYETAYKLGSELAGWAVGRWTYEGIDLNHNFADLNTALWDAEDNELVPHKFPNHYLPIPEYYTFANATVAPETRAVINWMQKFPFVLSANLHGGELVVTYPYDMTRTYWKAQELTPTPDDAVFRWLATVYATTNLAMVDAERRLCHYEDFTREGNIINGAHWHTVPGSMNDFSYLHTNCFEVTVELSCDKFPHESELPREWENNKESLLVFMEQVRRGIKGVVRDKDTEQGIADAIIAVDGINHDVRTAFDGDYWRLLNPGEYEVTAAAEGYHPVTRTCRVSFEDNPTLCDFQLTKTPKQRLREILAKGGKIPKDLILRLRQLRLRKLRAQRQAR</sequence>
<reference evidence="19" key="1">
    <citation type="journal article" date="2017" name="PLoS ONE">
        <title>The Agassiz's desert tortoise genome provides a resource for the conservation of a threatened species.</title>
        <authorList>
            <person name="Tollis M."/>
            <person name="DeNardo D.F."/>
            <person name="Cornelius J.A."/>
            <person name="Dolby G.A."/>
            <person name="Edwards T."/>
            <person name="Henen B.T."/>
            <person name="Karl A.E."/>
            <person name="Murphy R.W."/>
            <person name="Kusumi K."/>
        </authorList>
    </citation>
    <scope>NUCLEOTIDE SEQUENCE [LARGE SCALE GENOMIC DNA]</scope>
</reference>
<dbReference type="CDD" id="cd03869">
    <property type="entry name" value="M14_CPX_like"/>
    <property type="match status" value="1"/>
</dbReference>
<keyword evidence="13" id="KW-0325">Glycoprotein</keyword>
<dbReference type="CDD" id="cd00057">
    <property type="entry name" value="FA58C"/>
    <property type="match status" value="1"/>
</dbReference>
<feature type="domain" description="Peptidase M14" evidence="17">
    <location>
        <begin position="384"/>
        <end position="707"/>
    </location>
</feature>
<protein>
    <submittedName>
        <fullName evidence="18">Uncharacterized protein</fullName>
    </submittedName>
</protein>
<dbReference type="AlphaFoldDB" id="A0A452H074"/>
<dbReference type="Pfam" id="PF13620">
    <property type="entry name" value="CarboxypepD_reg"/>
    <property type="match status" value="1"/>
</dbReference>
<dbReference type="SUPFAM" id="SSF49785">
    <property type="entry name" value="Galactose-binding domain-like"/>
    <property type="match status" value="1"/>
</dbReference>
<dbReference type="InterPro" id="IPR057247">
    <property type="entry name" value="CARBOXYPEPT_ZN_2"/>
</dbReference>
<keyword evidence="7" id="KW-0479">Metal-binding</keyword>
<dbReference type="Gene3D" id="3.40.630.10">
    <property type="entry name" value="Zn peptidases"/>
    <property type="match status" value="1"/>
</dbReference>
<evidence type="ECO:0000256" key="1">
    <source>
        <dbReference type="ARBA" id="ARBA00001947"/>
    </source>
</evidence>
<organism evidence="18 19">
    <name type="scientific">Gopherus agassizii</name>
    <name type="common">Agassiz's desert tortoise</name>
    <dbReference type="NCBI Taxonomy" id="38772"/>
    <lineage>
        <taxon>Eukaryota</taxon>
        <taxon>Metazoa</taxon>
        <taxon>Chordata</taxon>
        <taxon>Craniata</taxon>
        <taxon>Vertebrata</taxon>
        <taxon>Euteleostomi</taxon>
        <taxon>Archelosauria</taxon>
        <taxon>Testudinata</taxon>
        <taxon>Testudines</taxon>
        <taxon>Cryptodira</taxon>
        <taxon>Durocryptodira</taxon>
        <taxon>Testudinoidea</taxon>
        <taxon>Testudinidae</taxon>
        <taxon>Gopherus</taxon>
    </lineage>
</organism>
<evidence type="ECO:0000256" key="12">
    <source>
        <dbReference type="ARBA" id="ARBA00023157"/>
    </source>
</evidence>
<dbReference type="FunFam" id="2.60.120.260:FF:000035">
    <property type="entry name" value="probable carboxypeptidase X1 isoform X2"/>
    <property type="match status" value="1"/>
</dbReference>
<evidence type="ECO:0000259" key="16">
    <source>
        <dbReference type="PROSITE" id="PS50022"/>
    </source>
</evidence>
<keyword evidence="8" id="KW-0732">Signal</keyword>
<dbReference type="InterPro" id="IPR008969">
    <property type="entry name" value="CarboxyPept-like_regulatory"/>
</dbReference>
<feature type="active site" description="Proton donor/acceptor" evidence="14">
    <location>
        <position position="677"/>
    </location>
</feature>
<dbReference type="PROSITE" id="PS00132">
    <property type="entry name" value="CARBOXYPEPT_ZN_1"/>
    <property type="match status" value="1"/>
</dbReference>
<evidence type="ECO:0000256" key="3">
    <source>
        <dbReference type="ARBA" id="ARBA00005988"/>
    </source>
</evidence>
<feature type="compositionally biased region" description="Pro residues" evidence="15">
    <location>
        <begin position="178"/>
        <end position="193"/>
    </location>
</feature>